<sequence>MANFADTAAINLRLGLLGLPLPDEGAAGRAVDLVRPILARQRELNRRLQHRLPAVDTRIQTFLDAYLDGTGVTPQIPRQTLVLDQAGLAREMSLPVDGDRFTSELLTSYRLANGILHNPANDRRTTKGVFHIAEGGLPIQDDKIAVPRDVFGRLVEAAFAPPADAMVLPYTSGQPDQPRCWVSLLLRPTVVPNVPGYTRERRMETRFIAPATLMANLDFVEGIFGNGGDPYLPENDASLDPEGWTGHTGLVVLAPHLTKLTKKELGLPHYEDATERQRRDGMCWQDEAELYNGGSAFKACARDERGVIVTVIADNYFGYCKKEVKAQISYSANLLGLVEEEHAGGAITFPRYNLGQTFTERYADPSYTLDDVVARNPERFIRQPEGHALDAEQSHIVLVPECTSYSLRDTTVSWTIGGETRTIPLRANTYYVGPDGYVVELAHIATDGNQWTLLGTSPHATSCHKPATVSGGGKSEISKSITDAFVVGNAYVADFVEDMAQVAAIVDYDFSRRFADPATASDQRPLLSDERSVGSVIKLLTPSRDYTDEYNEWVEAIPHHIKELVFVVKRYYRPEWADDWASHFSVGRINGRAGHALRLDGDKIQVNMLRVGFAPDGSWRLFGLRHDFHPSAKVQTEDDITASIVVPGGVAGRTDGLSRKFVTNCEQLLFQRPDDAIHRGYDKQAEADIAAGAFLSNFEPLTRQDARDIVADAVAFSSFTQPMQELIAKVAKGEDSEPGYFVSSAHPRLINGARSKNPRYLQVRPDIARPKETVTAEMVSRLYRRLPMQAPLRLPIDVVAAGRRNNAAEPGVPPLCAYAPLHYMELPELFMEFISSMTGKSPSTTGAGSEGAMTKGPFNALPSVIDLNAAFLSFALTGYDGWLSSAGVIGPNVRVDHDISLLVPEVFSRMSAEERDAASLIAEGALEPVPDLEHDGETIEASRLGYRMTAKFQSKYFGRIFMHPHVVFSENMLRPELQDTEAYVESVRTIVTTHARVAQSYLDDGTIRLAVPPIRALLEIMATGSSDGMGLHDKQFRAMFQRQNVLASDWYRARLESQTAADAHHAQASVAAMTRFLDEPTNAAAAERLGIAQRIEKMQTRLNSATTAEASFQLSGTLGRQVDWRLE</sequence>
<dbReference type="OrthoDB" id="366044at2"/>
<dbReference type="EMBL" id="CP019605">
    <property type="protein sequence ID" value="AQP44825.1"/>
    <property type="molecule type" value="Genomic_DNA"/>
</dbReference>
<evidence type="ECO:0000259" key="1">
    <source>
        <dbReference type="Pfam" id="PF26300"/>
    </source>
</evidence>
<keyword evidence="3" id="KW-1185">Reference proteome</keyword>
<protein>
    <recommendedName>
        <fullName evidence="1">PPi-type phosphoenolpyruvate carboxykinase lobe 2 domain-containing protein</fullName>
    </recommendedName>
</protein>
<dbReference type="STRING" id="1610493.RPIT_08485"/>
<evidence type="ECO:0000313" key="3">
    <source>
        <dbReference type="Proteomes" id="UP000188324"/>
    </source>
</evidence>
<name>A0A1Q2CFK4_9ACTN</name>
<dbReference type="AlphaFoldDB" id="A0A1Q2CFK4"/>
<gene>
    <name evidence="2" type="ORF">RPIT_08485</name>
</gene>
<dbReference type="KEGG" id="tfl:RPIT_08485"/>
<dbReference type="Pfam" id="PF26300">
    <property type="entry name" value="PEPCK_PPi_lobe_2"/>
    <property type="match status" value="1"/>
</dbReference>
<dbReference type="InterPro" id="IPR058710">
    <property type="entry name" value="PEPCK_lobe_2"/>
</dbReference>
<evidence type="ECO:0000313" key="2">
    <source>
        <dbReference type="EMBL" id="AQP44825.1"/>
    </source>
</evidence>
<accession>A0A1Q2CFK4</accession>
<proteinExistence type="predicted"/>
<dbReference type="Proteomes" id="UP000188324">
    <property type="component" value="Chromosome"/>
</dbReference>
<reference evidence="2 3" key="1">
    <citation type="journal article" date="2016" name="Int. J. Syst. Evol. Microbiol.">
        <title>Tessaracoccus flavus sp. nov., isolated from the drainage system of a lindane-producing factory.</title>
        <authorList>
            <person name="Kumari R."/>
            <person name="Singh P."/>
            <person name="Schumann P."/>
            <person name="Lal R."/>
        </authorList>
    </citation>
    <scope>NUCLEOTIDE SEQUENCE [LARGE SCALE GENOMIC DNA]</scope>
    <source>
        <strain evidence="2 3">RP1T</strain>
    </source>
</reference>
<feature type="domain" description="PPi-type phosphoenolpyruvate carboxykinase lobe 2" evidence="1">
    <location>
        <begin position="492"/>
        <end position="598"/>
    </location>
</feature>
<dbReference type="RefSeq" id="WP_077342271.1">
    <property type="nucleotide sequence ID" value="NZ_CP019605.1"/>
</dbReference>
<organism evidence="2 3">
    <name type="scientific">Tessaracoccus flavus</name>
    <dbReference type="NCBI Taxonomy" id="1610493"/>
    <lineage>
        <taxon>Bacteria</taxon>
        <taxon>Bacillati</taxon>
        <taxon>Actinomycetota</taxon>
        <taxon>Actinomycetes</taxon>
        <taxon>Propionibacteriales</taxon>
        <taxon>Propionibacteriaceae</taxon>
        <taxon>Tessaracoccus</taxon>
    </lineage>
</organism>